<dbReference type="EMBL" id="AP018316">
    <property type="protein sequence ID" value="BAZ88041.1"/>
    <property type="molecule type" value="Genomic_DNA"/>
</dbReference>
<reference evidence="1 2" key="1">
    <citation type="submission" date="2017-06" db="EMBL/GenBank/DDBJ databases">
        <title>Genome sequencing of cyanobaciteial culture collection at National Institute for Environmental Studies (NIES).</title>
        <authorList>
            <person name="Hirose Y."/>
            <person name="Shimura Y."/>
            <person name="Fujisawa T."/>
            <person name="Nakamura Y."/>
            <person name="Kawachi M."/>
        </authorList>
    </citation>
    <scope>NUCLEOTIDE SEQUENCE [LARGE SCALE GENOMIC DNA]</scope>
    <source>
        <strain evidence="1 2">NIES-806</strain>
    </source>
</reference>
<accession>A0A1Z4V8Z1</accession>
<protein>
    <recommendedName>
        <fullName evidence="3">DUF5678 domain-containing protein</fullName>
    </recommendedName>
</protein>
<gene>
    <name evidence="1" type="ORF">NIES806_42750</name>
</gene>
<organism evidence="1 2">
    <name type="scientific">Dolichospermum compactum NIES-806</name>
    <dbReference type="NCBI Taxonomy" id="1973481"/>
    <lineage>
        <taxon>Bacteria</taxon>
        <taxon>Bacillati</taxon>
        <taxon>Cyanobacteriota</taxon>
        <taxon>Cyanophyceae</taxon>
        <taxon>Nostocales</taxon>
        <taxon>Aphanizomenonaceae</taxon>
        <taxon>Dolichospermum</taxon>
        <taxon>Dolichospermum compactum</taxon>
    </lineage>
</organism>
<evidence type="ECO:0000313" key="2">
    <source>
        <dbReference type="Proteomes" id="UP000218702"/>
    </source>
</evidence>
<dbReference type="KEGG" id="dcm:NIES806_42750"/>
<evidence type="ECO:0000313" key="1">
    <source>
        <dbReference type="EMBL" id="BAZ88041.1"/>
    </source>
</evidence>
<name>A0A1Z4V8Z1_9CYAN</name>
<sequence>MTQLTPKQPARRGRIFPELTLSPEELARRKAENEAFHKRCRAIFERVRPELIKEHYNWYIAVEPDSGDYFVDQDIEVASQQAREKHPHAVHCMFRLNEIGAVGRI</sequence>
<dbReference type="RefSeq" id="WP_096670400.1">
    <property type="nucleotide sequence ID" value="NZ_AP018316.1"/>
</dbReference>
<proteinExistence type="predicted"/>
<keyword evidence="2" id="KW-1185">Reference proteome</keyword>
<evidence type="ECO:0008006" key="3">
    <source>
        <dbReference type="Google" id="ProtNLM"/>
    </source>
</evidence>
<dbReference type="OrthoDB" id="514289at2"/>
<dbReference type="AlphaFoldDB" id="A0A1Z4V8Z1"/>
<dbReference type="Proteomes" id="UP000218702">
    <property type="component" value="Chromosome"/>
</dbReference>